<evidence type="ECO:0000313" key="1">
    <source>
        <dbReference type="EMBL" id="QHU31681.1"/>
    </source>
</evidence>
<dbReference type="InterPro" id="IPR006175">
    <property type="entry name" value="YjgF/YER057c/UK114"/>
</dbReference>
<dbReference type="AlphaFoldDB" id="A0A6C0LPL3"/>
<dbReference type="Gene3D" id="3.30.1330.40">
    <property type="entry name" value="RutC-like"/>
    <property type="match status" value="1"/>
</dbReference>
<dbReference type="InterPro" id="IPR035959">
    <property type="entry name" value="RutC-like_sf"/>
</dbReference>
<name>A0A6C0LPL3_9ZZZZ</name>
<dbReference type="InterPro" id="IPR035709">
    <property type="entry name" value="YoaB-like"/>
</dbReference>
<proteinExistence type="predicted"/>
<dbReference type="CDD" id="cd06150">
    <property type="entry name" value="YjgF_YER057c_UK114_like_2"/>
    <property type="match status" value="1"/>
</dbReference>
<dbReference type="Pfam" id="PF01042">
    <property type="entry name" value="Ribonuc_L-PSP"/>
    <property type="match status" value="1"/>
</dbReference>
<accession>A0A6C0LPL3</accession>
<protein>
    <submittedName>
        <fullName evidence="1">Uncharacterized protein</fullName>
    </submittedName>
</protein>
<reference evidence="1" key="1">
    <citation type="journal article" date="2020" name="Nature">
        <title>Giant virus diversity and host interactions through global metagenomics.</title>
        <authorList>
            <person name="Schulz F."/>
            <person name="Roux S."/>
            <person name="Paez-Espino D."/>
            <person name="Jungbluth S."/>
            <person name="Walsh D.A."/>
            <person name="Denef V.J."/>
            <person name="McMahon K.D."/>
            <person name="Konstantinidis K.T."/>
            <person name="Eloe-Fadrosh E.A."/>
            <person name="Kyrpides N.C."/>
            <person name="Woyke T."/>
        </authorList>
    </citation>
    <scope>NUCLEOTIDE SEQUENCE</scope>
    <source>
        <strain evidence="1">GVMAG-M-3300027963-41</strain>
    </source>
</reference>
<dbReference type="PANTHER" id="PTHR47328">
    <property type="match status" value="1"/>
</dbReference>
<dbReference type="EMBL" id="MN740532">
    <property type="protein sequence ID" value="QHU31681.1"/>
    <property type="molecule type" value="Genomic_DNA"/>
</dbReference>
<dbReference type="SUPFAM" id="SSF55298">
    <property type="entry name" value="YjgF-like"/>
    <property type="match status" value="1"/>
</dbReference>
<organism evidence="1">
    <name type="scientific">viral metagenome</name>
    <dbReference type="NCBI Taxonomy" id="1070528"/>
    <lineage>
        <taxon>unclassified sequences</taxon>
        <taxon>metagenomes</taxon>
        <taxon>organismal metagenomes</taxon>
    </lineage>
</organism>
<sequence length="117" mass="13224">MSIQRIDTKPTYSEIVINNNVVYLSGQVAQEYANADFKSQAREVFALIDFQLQRVGSNKTKILNLQIFLTDPANYGDMNNVFLEWMPEGKAPARNTICGVRFPNPNWKIEVVVTAAI</sequence>
<dbReference type="PANTHER" id="PTHR47328:SF1">
    <property type="entry name" value="RUTC FAMILY PROTEIN YOAB"/>
    <property type="match status" value="1"/>
</dbReference>